<dbReference type="CDD" id="cd00146">
    <property type="entry name" value="PKD"/>
    <property type="match status" value="1"/>
</dbReference>
<accession>A0A7R9BR18</accession>
<keyword evidence="10" id="KW-1185">Reference proteome</keyword>
<sequence length="842" mass="90316">MLSGRLWNTSTSQPSSTSTSASPIETLIVNATSKVVRLPSPDVTLSAFAMPPPSPDVDPKGYEYNWKLMNALPGGEDKGTTTNQNSATLRLSDIKPGVYSFQVTVKGTHSFGSATANLTVLPPLRVNTAPVAMVEPVTQVIRLPSNSALIDGSASQDDDKVVTFKWTLEQAPIGYSLPSAVENGSEMLKLVNLTAGNYTLKLTVTDSDGATNSTLAYVRVEKEIDYPPVANAGEDIVVYLPVSSVVLNGSKGTTDDRGIVSWEWTRGEGANLAVDMRDTRNATLTLSKLVEGVYSFVLKVTDTANQTASDEVRVFVKPPEQGNLVSNAGRNVSVTLPVNGVLLDGSGSSPGVKTWNWTQIKGPQQAVIEQPMASKTMVKSLTRGEYAFNLTVSDGVSFSWSVVNVTVVQTENAPPKASAGPDVSVTLPCAEVLLNGTGSTDDVGIVKWEWTRLEGSSAAGTIVGNSAMTPVLKLVDLIPGHYEFKLRVQDEQSGFSEDTVSIIVKPSPNEFGEVELTLNVNLASLTSGELKNLVDKLELLLDSDGSGVTVAVVKLFRERRTGRAVLRFLAATMGAGGGGNEASVETVLKGRDVALRLRQRLWRDPNLLGFDALGIESVICQNECSGVGRCDEATRDCRCDPFWMENPVRRRFGDGEANCDWSLIYVAIVALFVVGCLLSAIIATRRAWKRKRRLEDGGSERARNKRATKHRYSLLNGLASVPNPRHRKKKDAGVTTGLGENNSVMVSDSDTGSDVLFQARRPAATTNGTTSRNYGGIAGQSQANGGVLVNIGATANGSIEADVEFRVGTLENEPEDLNLLARKMLVHSQMGIMLLKNHDTRI</sequence>
<keyword evidence="2 7" id="KW-0812">Transmembrane</keyword>
<dbReference type="EMBL" id="CAJPEX010001283">
    <property type="protein sequence ID" value="CAG0918755.1"/>
    <property type="molecule type" value="Genomic_DNA"/>
</dbReference>
<dbReference type="FunFam" id="2.60.40.10:FF:000061">
    <property type="entry name" value="Dyslexia-associated protein KIAA0319 homolog"/>
    <property type="match status" value="2"/>
</dbReference>
<comment type="subcellular location">
    <subcellularLocation>
        <location evidence="1">Membrane</location>
    </subcellularLocation>
</comment>
<feature type="non-terminal residue" evidence="9">
    <location>
        <position position="1"/>
    </location>
</feature>
<evidence type="ECO:0000256" key="1">
    <source>
        <dbReference type="ARBA" id="ARBA00004370"/>
    </source>
</evidence>
<dbReference type="PROSITE" id="PS50093">
    <property type="entry name" value="PKD"/>
    <property type="match status" value="1"/>
</dbReference>
<feature type="compositionally biased region" description="Low complexity" evidence="6">
    <location>
        <begin position="9"/>
        <end position="21"/>
    </location>
</feature>
<evidence type="ECO:0000256" key="7">
    <source>
        <dbReference type="SAM" id="Phobius"/>
    </source>
</evidence>
<dbReference type="InterPro" id="IPR029865">
    <property type="entry name" value="KIAA0319-like"/>
</dbReference>
<protein>
    <recommendedName>
        <fullName evidence="8">PKD domain-containing protein</fullName>
    </recommendedName>
</protein>
<evidence type="ECO:0000313" key="9">
    <source>
        <dbReference type="EMBL" id="CAD7278603.1"/>
    </source>
</evidence>
<dbReference type="Proteomes" id="UP000678499">
    <property type="component" value="Unassembled WGS sequence"/>
</dbReference>
<dbReference type="InterPro" id="IPR022409">
    <property type="entry name" value="PKD/Chitinase_dom"/>
</dbReference>
<dbReference type="SUPFAM" id="SSF49299">
    <property type="entry name" value="PKD domain"/>
    <property type="match status" value="3"/>
</dbReference>
<evidence type="ECO:0000256" key="6">
    <source>
        <dbReference type="SAM" id="MobiDB-lite"/>
    </source>
</evidence>
<dbReference type="AlphaFoldDB" id="A0A7R9BR18"/>
<dbReference type="SMART" id="SM00089">
    <property type="entry name" value="PKD"/>
    <property type="match status" value="5"/>
</dbReference>
<evidence type="ECO:0000259" key="8">
    <source>
        <dbReference type="PROSITE" id="PS50093"/>
    </source>
</evidence>
<dbReference type="Gene3D" id="2.60.40.10">
    <property type="entry name" value="Immunoglobulins"/>
    <property type="match status" value="5"/>
</dbReference>
<dbReference type="PANTHER" id="PTHR46182">
    <property type="entry name" value="FI19480P1"/>
    <property type="match status" value="1"/>
</dbReference>
<dbReference type="GO" id="GO:0016020">
    <property type="term" value="C:membrane"/>
    <property type="evidence" value="ECO:0007669"/>
    <property type="project" value="UniProtKB-SubCell"/>
</dbReference>
<dbReference type="GO" id="GO:0031410">
    <property type="term" value="C:cytoplasmic vesicle"/>
    <property type="evidence" value="ECO:0007669"/>
    <property type="project" value="TreeGrafter"/>
</dbReference>
<gene>
    <name evidence="9" type="ORF">NMOB1V02_LOCUS6302</name>
</gene>
<evidence type="ECO:0000256" key="5">
    <source>
        <dbReference type="ARBA" id="ARBA00023180"/>
    </source>
</evidence>
<dbReference type="PANTHER" id="PTHR46182:SF2">
    <property type="entry name" value="FI19480P1"/>
    <property type="match status" value="1"/>
</dbReference>
<feature type="domain" description="PKD" evidence="8">
    <location>
        <begin position="250"/>
        <end position="316"/>
    </location>
</feature>
<dbReference type="GO" id="GO:0001764">
    <property type="term" value="P:neuron migration"/>
    <property type="evidence" value="ECO:0007669"/>
    <property type="project" value="TreeGrafter"/>
</dbReference>
<feature type="transmembrane region" description="Helical" evidence="7">
    <location>
        <begin position="661"/>
        <end position="683"/>
    </location>
</feature>
<keyword evidence="4 7" id="KW-0472">Membrane</keyword>
<feature type="region of interest" description="Disordered" evidence="6">
    <location>
        <begin position="718"/>
        <end position="745"/>
    </location>
</feature>
<reference evidence="9" key="1">
    <citation type="submission" date="2020-11" db="EMBL/GenBank/DDBJ databases">
        <authorList>
            <person name="Tran Van P."/>
        </authorList>
    </citation>
    <scope>NUCLEOTIDE SEQUENCE</scope>
</reference>
<dbReference type="EMBL" id="OA883320">
    <property type="protein sequence ID" value="CAD7278603.1"/>
    <property type="molecule type" value="Genomic_DNA"/>
</dbReference>
<dbReference type="InterPro" id="IPR035986">
    <property type="entry name" value="PKD_dom_sf"/>
</dbReference>
<dbReference type="InterPro" id="IPR000601">
    <property type="entry name" value="PKD_dom"/>
</dbReference>
<feature type="region of interest" description="Disordered" evidence="6">
    <location>
        <begin position="1"/>
        <end position="21"/>
    </location>
</feature>
<evidence type="ECO:0000313" key="10">
    <source>
        <dbReference type="Proteomes" id="UP000678499"/>
    </source>
</evidence>
<evidence type="ECO:0000256" key="4">
    <source>
        <dbReference type="ARBA" id="ARBA00023136"/>
    </source>
</evidence>
<dbReference type="InterPro" id="IPR013783">
    <property type="entry name" value="Ig-like_fold"/>
</dbReference>
<keyword evidence="5" id="KW-0325">Glycoprotein</keyword>
<evidence type="ECO:0000256" key="3">
    <source>
        <dbReference type="ARBA" id="ARBA00022989"/>
    </source>
</evidence>
<keyword evidence="3 7" id="KW-1133">Transmembrane helix</keyword>
<dbReference type="Pfam" id="PF22352">
    <property type="entry name" value="K319L-like_PKD"/>
    <property type="match status" value="5"/>
</dbReference>
<dbReference type="FunFam" id="2.60.40.10:FF:000257">
    <property type="entry name" value="Dyslexia-associated protein KIAA0319-like"/>
    <property type="match status" value="1"/>
</dbReference>
<name>A0A7R9BR18_9CRUS</name>
<organism evidence="9">
    <name type="scientific">Notodromas monacha</name>
    <dbReference type="NCBI Taxonomy" id="399045"/>
    <lineage>
        <taxon>Eukaryota</taxon>
        <taxon>Metazoa</taxon>
        <taxon>Ecdysozoa</taxon>
        <taxon>Arthropoda</taxon>
        <taxon>Crustacea</taxon>
        <taxon>Oligostraca</taxon>
        <taxon>Ostracoda</taxon>
        <taxon>Podocopa</taxon>
        <taxon>Podocopida</taxon>
        <taxon>Cypridocopina</taxon>
        <taxon>Cypridoidea</taxon>
        <taxon>Cyprididae</taxon>
        <taxon>Notodromas</taxon>
    </lineage>
</organism>
<dbReference type="OrthoDB" id="536372at2759"/>
<evidence type="ECO:0000256" key="2">
    <source>
        <dbReference type="ARBA" id="ARBA00022692"/>
    </source>
</evidence>
<proteinExistence type="predicted"/>